<name>A0A0B5JCC6_9VIRU</name>
<evidence type="ECO:0000313" key="1">
    <source>
        <dbReference type="EMBL" id="AJF97257.1"/>
    </source>
</evidence>
<dbReference type="EMBL" id="KP136319">
    <property type="protein sequence ID" value="AJF97257.1"/>
    <property type="molecule type" value="Genomic_DNA"/>
</dbReference>
<dbReference type="RefSeq" id="YP_009119492.1">
    <property type="nucleotide sequence ID" value="NC_026440.1"/>
</dbReference>
<protein>
    <submittedName>
        <fullName evidence="1">Uncharacterized protein</fullName>
    </submittedName>
</protein>
<evidence type="ECO:0000313" key="2">
    <source>
        <dbReference type="Proteomes" id="UP000202511"/>
    </source>
</evidence>
<reference evidence="1 2" key="1">
    <citation type="journal article" date="2015" name="Parasitol. Res.">
        <title>Viruses in close associations with free-living amoebae.</title>
        <authorList>
            <person name="Scheid P."/>
        </authorList>
    </citation>
    <scope>NUCLEOTIDE SEQUENCE [LARGE SCALE GENOMIC DNA]</scope>
    <source>
        <strain evidence="1">KlaHel</strain>
    </source>
</reference>
<dbReference type="KEGG" id="vg:23462174"/>
<dbReference type="Proteomes" id="UP000202511">
    <property type="component" value="Segment"/>
</dbReference>
<organism evidence="1 2">
    <name type="scientific">Pandoravirus inopinatum</name>
    <dbReference type="NCBI Taxonomy" id="1605721"/>
    <lineage>
        <taxon>Viruses</taxon>
        <taxon>Pandoravirus</taxon>
    </lineage>
</organism>
<proteinExistence type="predicted"/>
<sequence length="126" mass="13857">MNGDPMDSDNHNGSTTAAMVSLSALQLWRVCPDSQSTTRPASLSQRSVLDVLAAAPACRPKRPRAQTWSPCIRLFGAHSMTSTPPCREASLGCANRSRLCRCWRPRDGRCRRATEALHLLHTRSTP</sequence>
<dbReference type="GeneID" id="23462174"/>
<accession>A0A0B5JCC6</accession>